<evidence type="ECO:0000256" key="5">
    <source>
        <dbReference type="ARBA" id="ARBA00023139"/>
    </source>
</evidence>
<dbReference type="RefSeq" id="WP_136987791.1">
    <property type="nucleotide sequence ID" value="NZ_SZPQ01000001.1"/>
</dbReference>
<keyword evidence="5" id="KW-0564">Palmitate</keyword>
<comment type="caution">
    <text evidence="7">The sequence shown here is derived from an EMBL/GenBank/DDBJ whole genome shotgun (WGS) entry which is preliminary data.</text>
</comment>
<gene>
    <name evidence="7" type="ORF">FCN80_00080</name>
</gene>
<dbReference type="Pfam" id="PF08085">
    <property type="entry name" value="Entericidin"/>
    <property type="match status" value="1"/>
</dbReference>
<sequence length="44" mass="4703">MLSKLIKVIVTTMVMLVMLSGCNTARGFGEDVQHLGNTISHAAN</sequence>
<proteinExistence type="inferred from homology"/>
<reference evidence="7 8" key="1">
    <citation type="submission" date="2019-04" db="EMBL/GenBank/DDBJ databases">
        <authorList>
            <person name="Li M."/>
            <person name="Gao C."/>
        </authorList>
    </citation>
    <scope>NUCLEOTIDE SEQUENCE [LARGE SCALE GENOMIC DNA]</scope>
    <source>
        <strain evidence="7 8">BGMRC 2031</strain>
    </source>
</reference>
<evidence type="ECO:0000256" key="6">
    <source>
        <dbReference type="ARBA" id="ARBA00023288"/>
    </source>
</evidence>
<evidence type="ECO:0000256" key="4">
    <source>
        <dbReference type="ARBA" id="ARBA00023136"/>
    </source>
</evidence>
<comment type="similarity">
    <text evidence="1">Belongs to the EcnA/EcnB lipoprotein family.</text>
</comment>
<keyword evidence="8" id="KW-1185">Reference proteome</keyword>
<evidence type="ECO:0000313" key="8">
    <source>
        <dbReference type="Proteomes" id="UP000305202"/>
    </source>
</evidence>
<evidence type="ECO:0000256" key="2">
    <source>
        <dbReference type="ARBA" id="ARBA00022475"/>
    </source>
</evidence>
<evidence type="ECO:0000256" key="3">
    <source>
        <dbReference type="ARBA" id="ARBA00022729"/>
    </source>
</evidence>
<evidence type="ECO:0000313" key="7">
    <source>
        <dbReference type="EMBL" id="TKI08502.1"/>
    </source>
</evidence>
<organism evidence="7 8">
    <name type="scientific">Martelella alba</name>
    <dbReference type="NCBI Taxonomy" id="2590451"/>
    <lineage>
        <taxon>Bacteria</taxon>
        <taxon>Pseudomonadati</taxon>
        <taxon>Pseudomonadota</taxon>
        <taxon>Alphaproteobacteria</taxon>
        <taxon>Hyphomicrobiales</taxon>
        <taxon>Aurantimonadaceae</taxon>
        <taxon>Martelella</taxon>
    </lineage>
</organism>
<dbReference type="Proteomes" id="UP000305202">
    <property type="component" value="Unassembled WGS sequence"/>
</dbReference>
<keyword evidence="6 7" id="KW-0449">Lipoprotein</keyword>
<keyword evidence="2" id="KW-1003">Cell membrane</keyword>
<name>A0ABY2SQM1_9HYPH</name>
<keyword evidence="3" id="KW-0732">Signal</keyword>
<keyword evidence="4" id="KW-0472">Membrane</keyword>
<accession>A0ABY2SQM1</accession>
<dbReference type="EMBL" id="SZPQ01000001">
    <property type="protein sequence ID" value="TKI08502.1"/>
    <property type="molecule type" value="Genomic_DNA"/>
</dbReference>
<evidence type="ECO:0000256" key="1">
    <source>
        <dbReference type="ARBA" id="ARBA00010296"/>
    </source>
</evidence>
<dbReference type="InterPro" id="IPR012556">
    <property type="entry name" value="Entericidin"/>
</dbReference>
<dbReference type="PROSITE" id="PS51257">
    <property type="entry name" value="PROKAR_LIPOPROTEIN"/>
    <property type="match status" value="1"/>
</dbReference>
<protein>
    <submittedName>
        <fullName evidence="7">Entericidin A/B family lipoprotein</fullName>
    </submittedName>
</protein>